<reference evidence="2" key="1">
    <citation type="journal article" date="2019" name="Int. J. Syst. Evol. Microbiol.">
        <title>The Global Catalogue of Microorganisms (GCM) 10K type strain sequencing project: providing services to taxonomists for standard genome sequencing and annotation.</title>
        <authorList>
            <consortium name="The Broad Institute Genomics Platform"/>
            <consortium name="The Broad Institute Genome Sequencing Center for Infectious Disease"/>
            <person name="Wu L."/>
            <person name="Ma J."/>
        </authorList>
    </citation>
    <scope>NUCLEOTIDE SEQUENCE [LARGE SCALE GENOMIC DNA]</scope>
    <source>
        <strain evidence="2">JCM 9377</strain>
    </source>
</reference>
<dbReference type="InterPro" id="IPR019268">
    <property type="entry name" value="DUF2278"/>
</dbReference>
<organism evidence="1 2">
    <name type="scientific">Actinocorallia longicatena</name>
    <dbReference type="NCBI Taxonomy" id="111803"/>
    <lineage>
        <taxon>Bacteria</taxon>
        <taxon>Bacillati</taxon>
        <taxon>Actinomycetota</taxon>
        <taxon>Actinomycetes</taxon>
        <taxon>Streptosporangiales</taxon>
        <taxon>Thermomonosporaceae</taxon>
        <taxon>Actinocorallia</taxon>
    </lineage>
</organism>
<sequence length="237" mass="25601">MALKNYGVLAGRAVGKRREGGRDTPHFQIHLVDEDAVSYRIAVNVLSKEEPSQLLYLADEDFAHPITDDLPEAGSGWTPLDRGLDFVRGGLVDRTSMIALPPEVPGPGNDLADRLETHIDKAVADPAVAVYVFGERWGPEGKADKIFGFAPGNGVHDVHMNQGNSPAFRRDDGVWQDGGILLRFPGDEPHWVAIFLAFQSQSWHTDDLTGHTRSDVASLAEAVPAQAAPAPRTVPAG</sequence>
<dbReference type="Pfam" id="PF10042">
    <property type="entry name" value="DUF2278"/>
    <property type="match status" value="1"/>
</dbReference>
<evidence type="ECO:0000313" key="1">
    <source>
        <dbReference type="EMBL" id="GAA3192484.1"/>
    </source>
</evidence>
<dbReference type="EMBL" id="BAAAUV010000001">
    <property type="protein sequence ID" value="GAA3192484.1"/>
    <property type="molecule type" value="Genomic_DNA"/>
</dbReference>
<dbReference type="Proteomes" id="UP001501237">
    <property type="component" value="Unassembled WGS sequence"/>
</dbReference>
<proteinExistence type="predicted"/>
<evidence type="ECO:0000313" key="2">
    <source>
        <dbReference type="Proteomes" id="UP001501237"/>
    </source>
</evidence>
<comment type="caution">
    <text evidence="1">The sequence shown here is derived from an EMBL/GenBank/DDBJ whole genome shotgun (WGS) entry which is preliminary data.</text>
</comment>
<accession>A0ABP6PW16</accession>
<gene>
    <name evidence="1" type="ORF">GCM10010468_01310</name>
</gene>
<keyword evidence="2" id="KW-1185">Reference proteome</keyword>
<name>A0ABP6PW16_9ACTN</name>
<dbReference type="RefSeq" id="WP_344821121.1">
    <property type="nucleotide sequence ID" value="NZ_BAAAUV010000001.1"/>
</dbReference>
<protein>
    <submittedName>
        <fullName evidence="1">YukJ family protein</fullName>
    </submittedName>
</protein>